<dbReference type="InterPro" id="IPR002734">
    <property type="entry name" value="RibDG_C"/>
</dbReference>
<dbReference type="RefSeq" id="WP_398275113.1">
    <property type="nucleotide sequence ID" value="NZ_JBITLV010000001.1"/>
</dbReference>
<comment type="caution">
    <text evidence="2">The sequence shown here is derived from an EMBL/GenBank/DDBJ whole genome shotgun (WGS) entry which is preliminary data.</text>
</comment>
<name>A0ABW8AKF5_9ACTN</name>
<dbReference type="PANTHER" id="PTHR38011:SF2">
    <property type="entry name" value="BIFUNCTIONAL DEAMINASE-REDUCTASE DOMAIN PROTEIN"/>
    <property type="match status" value="1"/>
</dbReference>
<protein>
    <submittedName>
        <fullName evidence="2">Dihydrofolate reductase family protein</fullName>
    </submittedName>
</protein>
<dbReference type="Proteomes" id="UP001612915">
    <property type="component" value="Unassembled WGS sequence"/>
</dbReference>
<organism evidence="2 3">
    <name type="scientific">Spongisporangium articulatum</name>
    <dbReference type="NCBI Taxonomy" id="3362603"/>
    <lineage>
        <taxon>Bacteria</taxon>
        <taxon>Bacillati</taxon>
        <taxon>Actinomycetota</taxon>
        <taxon>Actinomycetes</taxon>
        <taxon>Kineosporiales</taxon>
        <taxon>Kineosporiaceae</taxon>
        <taxon>Spongisporangium</taxon>
    </lineage>
</organism>
<dbReference type="Gene3D" id="3.40.430.10">
    <property type="entry name" value="Dihydrofolate Reductase, subunit A"/>
    <property type="match status" value="1"/>
</dbReference>
<sequence length="212" mass="22781">MELAVHLFLSLDGVYTSPGAPDETPGRYFEKGGWVIPFGDDEFGAIVDGWFAATDALLLGRVTYEIFAGFWPQVTDPDNAVAARLNGARKYVASRTLTAPEWANTTVLDGDALAGVRRLREAPGGELQVHGSGALARSLHVAGLVDVYRLIIAPVVLGSGERLFEPGCPPSGFEVVTQRTTSQGLTYLELRPAHLRQAVPTIEDGREVVHAL</sequence>
<reference evidence="2 3" key="1">
    <citation type="submission" date="2024-10" db="EMBL/GenBank/DDBJ databases">
        <title>The Natural Products Discovery Center: Release of the First 8490 Sequenced Strains for Exploring Actinobacteria Biosynthetic Diversity.</title>
        <authorList>
            <person name="Kalkreuter E."/>
            <person name="Kautsar S.A."/>
            <person name="Yang D."/>
            <person name="Bader C.D."/>
            <person name="Teijaro C.N."/>
            <person name="Fluegel L."/>
            <person name="Davis C.M."/>
            <person name="Simpson J.R."/>
            <person name="Lauterbach L."/>
            <person name="Steele A.D."/>
            <person name="Gui C."/>
            <person name="Meng S."/>
            <person name="Li G."/>
            <person name="Viehrig K."/>
            <person name="Ye F."/>
            <person name="Su P."/>
            <person name="Kiefer A.F."/>
            <person name="Nichols A."/>
            <person name="Cepeda A.J."/>
            <person name="Yan W."/>
            <person name="Fan B."/>
            <person name="Jiang Y."/>
            <person name="Adhikari A."/>
            <person name="Zheng C.-J."/>
            <person name="Schuster L."/>
            <person name="Cowan T.M."/>
            <person name="Smanski M.J."/>
            <person name="Chevrette M.G."/>
            <person name="De Carvalho L.P.S."/>
            <person name="Shen B."/>
        </authorList>
    </citation>
    <scope>NUCLEOTIDE SEQUENCE [LARGE SCALE GENOMIC DNA]</scope>
    <source>
        <strain evidence="2 3">NPDC049639</strain>
    </source>
</reference>
<dbReference type="InterPro" id="IPR050765">
    <property type="entry name" value="Riboflavin_Biosynth_HTPR"/>
</dbReference>
<dbReference type="EMBL" id="JBITLV010000001">
    <property type="protein sequence ID" value="MFI7586086.1"/>
    <property type="molecule type" value="Genomic_DNA"/>
</dbReference>
<evidence type="ECO:0000313" key="3">
    <source>
        <dbReference type="Proteomes" id="UP001612915"/>
    </source>
</evidence>
<accession>A0ABW8AKF5</accession>
<dbReference type="Pfam" id="PF01872">
    <property type="entry name" value="RibD_C"/>
    <property type="match status" value="1"/>
</dbReference>
<proteinExistence type="predicted"/>
<dbReference type="InterPro" id="IPR024072">
    <property type="entry name" value="DHFR-like_dom_sf"/>
</dbReference>
<dbReference type="SUPFAM" id="SSF53597">
    <property type="entry name" value="Dihydrofolate reductase-like"/>
    <property type="match status" value="1"/>
</dbReference>
<dbReference type="PANTHER" id="PTHR38011">
    <property type="entry name" value="DIHYDROFOLATE REDUCTASE FAMILY PROTEIN (AFU_ORTHOLOGUE AFUA_8G06820)"/>
    <property type="match status" value="1"/>
</dbReference>
<evidence type="ECO:0000313" key="2">
    <source>
        <dbReference type="EMBL" id="MFI7586086.1"/>
    </source>
</evidence>
<feature type="domain" description="Bacterial bifunctional deaminase-reductase C-terminal" evidence="1">
    <location>
        <begin position="5"/>
        <end position="170"/>
    </location>
</feature>
<keyword evidence="3" id="KW-1185">Reference proteome</keyword>
<gene>
    <name evidence="2" type="ORF">ACIB24_03310</name>
</gene>
<evidence type="ECO:0000259" key="1">
    <source>
        <dbReference type="Pfam" id="PF01872"/>
    </source>
</evidence>